<dbReference type="PANTHER" id="PTHR43201">
    <property type="entry name" value="ACYL-COA SYNTHETASE"/>
    <property type="match status" value="1"/>
</dbReference>
<dbReference type="PANTHER" id="PTHR43201:SF5">
    <property type="entry name" value="MEDIUM-CHAIN ACYL-COA LIGASE ACSF2, MITOCHONDRIAL"/>
    <property type="match status" value="1"/>
</dbReference>
<dbReference type="AlphaFoldDB" id="A0A972NJW4"/>
<feature type="domain" description="AMP-binding enzyme C-terminal" evidence="4">
    <location>
        <begin position="443"/>
        <end position="518"/>
    </location>
</feature>
<dbReference type="InterPro" id="IPR000873">
    <property type="entry name" value="AMP-dep_synth/lig_dom"/>
</dbReference>
<dbReference type="GO" id="GO:0031956">
    <property type="term" value="F:medium-chain fatty acid-CoA ligase activity"/>
    <property type="evidence" value="ECO:0007669"/>
    <property type="project" value="TreeGrafter"/>
</dbReference>
<comment type="caution">
    <text evidence="5">The sequence shown here is derived from an EMBL/GenBank/DDBJ whole genome shotgun (WGS) entry which is preliminary data.</text>
</comment>
<evidence type="ECO:0000256" key="2">
    <source>
        <dbReference type="ARBA" id="ARBA00022598"/>
    </source>
</evidence>
<dbReference type="InterPro" id="IPR042099">
    <property type="entry name" value="ANL_N_sf"/>
</dbReference>
<evidence type="ECO:0000256" key="1">
    <source>
        <dbReference type="ARBA" id="ARBA00006432"/>
    </source>
</evidence>
<dbReference type="Pfam" id="PF13193">
    <property type="entry name" value="AMP-binding_C"/>
    <property type="match status" value="1"/>
</dbReference>
<dbReference type="Gene3D" id="3.40.50.12780">
    <property type="entry name" value="N-terminal domain of ligase-like"/>
    <property type="match status" value="1"/>
</dbReference>
<evidence type="ECO:0000259" key="3">
    <source>
        <dbReference type="Pfam" id="PF00501"/>
    </source>
</evidence>
<keyword evidence="6" id="KW-1185">Reference proteome</keyword>
<gene>
    <name evidence="5" type="ORF">GNZ13_09645</name>
</gene>
<dbReference type="EMBL" id="WOEZ01000044">
    <property type="protein sequence ID" value="NPT54866.1"/>
    <property type="molecule type" value="Genomic_DNA"/>
</dbReference>
<sequence length="532" mass="58254">MRHQHDRRNRADIVDGGAQTDHELNVETLSDKVRKWAATRPDLVLVWAGDVSVTSRQLDSRANQVANGLRKEGVAREGRIAILSKNTPVFYELLVGAERAEAVLVPINYRLSAREILFVLDDAGVEVLFVSSELEPVFRQIAASAKTVKKCIVIDAAQGYEVWRRPQNDRDPHRPVAGDAVSVQMYTSGTTGTPKGVLLTHANIVAALGSAAAAWGPWHTRDVLLVTMPQYHIGASIWGMMGLWLGVPGVLMREFVPDEALRLIQIHRATKAQLAAVMMRMMLDDPAMTEVDLSSLELIIYGASPAPLELIRRARQEFGCGIAQGYGMTEVAGSLTYLAPRDHEEEIGERLKSAGRPVEGVEIRIVDPQGATLPEGSIGEVVCRSAQVTPGYWSLPDATAQCLRDGWFHTGDLGRIDSDGYLYICDRLKDMIVSGGENIYPAEVEAVLSAHPAVREVAVFGVPDQRWGESPKAVVVLNTDATASPEGLIEFVRARLARYKAPRSIEFVASLPRNASGKVLKRELRKAYSTGR</sequence>
<dbReference type="GO" id="GO:0006631">
    <property type="term" value="P:fatty acid metabolic process"/>
    <property type="evidence" value="ECO:0007669"/>
    <property type="project" value="TreeGrafter"/>
</dbReference>
<dbReference type="Gene3D" id="3.30.300.30">
    <property type="match status" value="1"/>
</dbReference>
<comment type="similarity">
    <text evidence="1">Belongs to the ATP-dependent AMP-binding enzyme family.</text>
</comment>
<dbReference type="SUPFAM" id="SSF56801">
    <property type="entry name" value="Acetyl-CoA synthetase-like"/>
    <property type="match status" value="1"/>
</dbReference>
<dbReference type="NCBIfam" id="NF004837">
    <property type="entry name" value="PRK06187.1"/>
    <property type="match status" value="1"/>
</dbReference>
<feature type="domain" description="AMP-dependent synthetase/ligase" evidence="3">
    <location>
        <begin position="34"/>
        <end position="393"/>
    </location>
</feature>
<dbReference type="InterPro" id="IPR045851">
    <property type="entry name" value="AMP-bd_C_sf"/>
</dbReference>
<dbReference type="Pfam" id="PF00501">
    <property type="entry name" value="AMP-binding"/>
    <property type="match status" value="1"/>
</dbReference>
<protein>
    <submittedName>
        <fullName evidence="5">Long-chain-fatty-acid--CoA ligase</fullName>
    </submittedName>
</protein>
<dbReference type="Proteomes" id="UP000655523">
    <property type="component" value="Unassembled WGS sequence"/>
</dbReference>
<dbReference type="FunFam" id="3.30.300.30:FF:000008">
    <property type="entry name" value="2,3-dihydroxybenzoate-AMP ligase"/>
    <property type="match status" value="1"/>
</dbReference>
<name>A0A972NJW4_9BURK</name>
<proteinExistence type="inferred from homology"/>
<organism evidence="5 6">
    <name type="scientific">Paraburkholderia elongata</name>
    <dbReference type="NCBI Taxonomy" id="2675747"/>
    <lineage>
        <taxon>Bacteria</taxon>
        <taxon>Pseudomonadati</taxon>
        <taxon>Pseudomonadota</taxon>
        <taxon>Betaproteobacteria</taxon>
        <taxon>Burkholderiales</taxon>
        <taxon>Burkholderiaceae</taxon>
        <taxon>Paraburkholderia</taxon>
    </lineage>
</organism>
<keyword evidence="2 5" id="KW-0436">Ligase</keyword>
<reference evidence="5 6" key="1">
    <citation type="submission" date="2019-11" db="EMBL/GenBank/DDBJ databases">
        <title>Metabolism of dissolved organic matter in forest soils.</title>
        <authorList>
            <person name="Cyle K.T."/>
            <person name="Wilhelm R.C."/>
            <person name="Martinez C.E."/>
        </authorList>
    </citation>
    <scope>NUCLEOTIDE SEQUENCE [LARGE SCALE GENOMIC DNA]</scope>
    <source>
        <strain evidence="5 6">5N</strain>
    </source>
</reference>
<evidence type="ECO:0000313" key="6">
    <source>
        <dbReference type="Proteomes" id="UP000655523"/>
    </source>
</evidence>
<dbReference type="CDD" id="cd17631">
    <property type="entry name" value="FACL_FadD13-like"/>
    <property type="match status" value="1"/>
</dbReference>
<dbReference type="InterPro" id="IPR025110">
    <property type="entry name" value="AMP-bd_C"/>
</dbReference>
<evidence type="ECO:0000259" key="4">
    <source>
        <dbReference type="Pfam" id="PF13193"/>
    </source>
</evidence>
<accession>A0A972NJW4</accession>
<evidence type="ECO:0000313" key="5">
    <source>
        <dbReference type="EMBL" id="NPT54866.1"/>
    </source>
</evidence>